<comment type="subcellular location">
    <subcellularLocation>
        <location evidence="1">Cytoplasm</location>
        <location evidence="1">Cytosol</location>
    </subcellularLocation>
</comment>
<evidence type="ECO:0000256" key="4">
    <source>
        <dbReference type="ARBA" id="ARBA00023186"/>
    </source>
</evidence>
<keyword evidence="6" id="KW-0966">Cell projection</keyword>
<reference evidence="7 9" key="3">
    <citation type="submission" date="2020-12" db="EMBL/GenBank/DDBJ databases">
        <title>Enhanced detection system for hospital associated transmission using whole genome sequencing surveillance.</title>
        <authorList>
            <person name="Harrison L.H."/>
            <person name="Van Tyne D."/>
            <person name="Marsh J.W."/>
            <person name="Griffith M.P."/>
            <person name="Snyder D.J."/>
            <person name="Cooper V.S."/>
            <person name="Mustapha M."/>
        </authorList>
    </citation>
    <scope>NUCLEOTIDE SEQUENCE [LARGE SCALE GENOMIC DNA]</scope>
    <source>
        <strain evidence="7 9">PR00195</strain>
    </source>
</reference>
<evidence type="ECO:0000256" key="1">
    <source>
        <dbReference type="ARBA" id="ARBA00004514"/>
    </source>
</evidence>
<dbReference type="GeneID" id="76523320"/>
<evidence type="ECO:0000313" key="9">
    <source>
        <dbReference type="Proteomes" id="UP000619976"/>
    </source>
</evidence>
<keyword evidence="6" id="KW-0282">Flagellum</keyword>
<dbReference type="EMBL" id="CVRY01000002">
    <property type="protein sequence ID" value="CRL60259.1"/>
    <property type="molecule type" value="Genomic_DNA"/>
</dbReference>
<proteinExistence type="predicted"/>
<keyword evidence="4" id="KW-0143">Chaperone</keyword>
<evidence type="ECO:0000313" key="6">
    <source>
        <dbReference type="EMBL" id="CRL60259.1"/>
    </source>
</evidence>
<keyword evidence="2" id="KW-0963">Cytoplasm</keyword>
<accession>A0A0G4Q3M5</accession>
<evidence type="ECO:0000313" key="8">
    <source>
        <dbReference type="Proteomes" id="UP000183920"/>
    </source>
</evidence>
<accession>A0A379EMQ7</accession>
<evidence type="ECO:0000256" key="3">
    <source>
        <dbReference type="ARBA" id="ARBA00022795"/>
    </source>
</evidence>
<dbReference type="AlphaFoldDB" id="A0A0G4Q3M5"/>
<dbReference type="GO" id="GO:0044781">
    <property type="term" value="P:bacterial-type flagellum organization"/>
    <property type="evidence" value="ECO:0007669"/>
    <property type="project" value="UniProtKB-KW"/>
</dbReference>
<evidence type="ECO:0000256" key="5">
    <source>
        <dbReference type="ARBA" id="ARBA00093797"/>
    </source>
</evidence>
<dbReference type="Proteomes" id="UP000619976">
    <property type="component" value="Unassembled WGS sequence"/>
</dbReference>
<reference evidence="6" key="2">
    <citation type="submission" date="2015-06" db="EMBL/GenBank/DDBJ databases">
        <authorList>
            <person name="Urmite Genomes Urmite Genomes"/>
        </authorList>
    </citation>
    <scope>NUCLEOTIDE SEQUENCE [LARGE SCALE GENOMIC DNA]</scope>
    <source>
        <strain evidence="6">CSUR P1867</strain>
    </source>
</reference>
<keyword evidence="9" id="KW-1185">Reference proteome</keyword>
<gene>
    <name evidence="6" type="primary">fliT</name>
    <name evidence="6" type="ORF">BN1804_00842</name>
    <name evidence="7" type="ORF">JFQ69_04080</name>
</gene>
<dbReference type="RefSeq" id="WP_006533138.1">
    <property type="nucleotide sequence ID" value="NZ_CAXOKJ010000013.1"/>
</dbReference>
<keyword evidence="6" id="KW-0969">Cilium</keyword>
<evidence type="ECO:0000313" key="7">
    <source>
        <dbReference type="EMBL" id="MBJ2116851.1"/>
    </source>
</evidence>
<dbReference type="EMBL" id="JAEKCB010000002">
    <property type="protein sequence ID" value="MBJ2116851.1"/>
    <property type="molecule type" value="Genomic_DNA"/>
</dbReference>
<name>A0A0G4Q3M5_9GAMM</name>
<organism evidence="6 8">
    <name type="scientific">Proteus penneri</name>
    <dbReference type="NCBI Taxonomy" id="102862"/>
    <lineage>
        <taxon>Bacteria</taxon>
        <taxon>Pseudomonadati</taxon>
        <taxon>Pseudomonadota</taxon>
        <taxon>Gammaproteobacteria</taxon>
        <taxon>Enterobacterales</taxon>
        <taxon>Morganellaceae</taxon>
        <taxon>Proteus</taxon>
    </lineage>
</organism>
<protein>
    <recommendedName>
        <fullName evidence="5">Flagellar protein FliT</fullName>
    </recommendedName>
</protein>
<dbReference type="InterPro" id="IPR008622">
    <property type="entry name" value="FliT"/>
</dbReference>
<sequence>MDIMAAYEHVLKSSEQMLTLAKDQQWDKLIEMEMDYLKSVEKITKMVKPADGELRLQQRLTDMLKKILENENETRNLLRARLDELGILIRQTEQEQRVQNSYGQFTEHSYYPDLNLK</sequence>
<keyword evidence="3" id="KW-1005">Bacterial flagellum biogenesis</keyword>
<evidence type="ECO:0000256" key="2">
    <source>
        <dbReference type="ARBA" id="ARBA00022490"/>
    </source>
</evidence>
<dbReference type="Proteomes" id="UP000183920">
    <property type="component" value="Unassembled WGS sequence"/>
</dbReference>
<dbReference type="Pfam" id="PF05400">
    <property type="entry name" value="FliT"/>
    <property type="match status" value="1"/>
</dbReference>
<reference evidence="8" key="1">
    <citation type="submission" date="2015-06" db="EMBL/GenBank/DDBJ databases">
        <authorList>
            <person name="Urmite Genomes"/>
        </authorList>
    </citation>
    <scope>NUCLEOTIDE SEQUENCE [LARGE SCALE GENOMIC DNA]</scope>
    <source>
        <strain evidence="8">CSUR P1867</strain>
    </source>
</reference>
<dbReference type="Gene3D" id="1.20.58.380">
    <property type="entry name" value="Flagellar protein flit"/>
    <property type="match status" value="1"/>
</dbReference>